<reference evidence="1 2" key="1">
    <citation type="journal article" date="2014" name="Nature">
        <title>An environmental bacterial taxon with a large and distinct metabolic repertoire.</title>
        <authorList>
            <person name="Wilson M.C."/>
            <person name="Mori T."/>
            <person name="Ruckert C."/>
            <person name="Uria A.R."/>
            <person name="Helf M.J."/>
            <person name="Takada K."/>
            <person name="Gernert C."/>
            <person name="Steffens U.A."/>
            <person name="Heycke N."/>
            <person name="Schmitt S."/>
            <person name="Rinke C."/>
            <person name="Helfrich E.J."/>
            <person name="Brachmann A.O."/>
            <person name="Gurgui C."/>
            <person name="Wakimoto T."/>
            <person name="Kracht M."/>
            <person name="Crusemann M."/>
            <person name="Hentschel U."/>
            <person name="Abe I."/>
            <person name="Matsunaga S."/>
            <person name="Kalinowski J."/>
            <person name="Takeyama H."/>
            <person name="Piel J."/>
        </authorList>
    </citation>
    <scope>NUCLEOTIDE SEQUENCE [LARGE SCALE GENOMIC DNA]</scope>
    <source>
        <strain evidence="2">TSY1</strain>
    </source>
</reference>
<dbReference type="AlphaFoldDB" id="W4LPS5"/>
<sequence>MSTNRGDQTERVWRFFDKKKNHFCTVKDCEMDRLSGEALQPINKRPGEVTYPGHISFGICKTNQHRSAAKPITLLLELDIATALERF</sequence>
<evidence type="ECO:0000313" key="1">
    <source>
        <dbReference type="EMBL" id="ETW99416.1"/>
    </source>
</evidence>
<protein>
    <submittedName>
        <fullName evidence="1">Uncharacterized protein</fullName>
    </submittedName>
</protein>
<gene>
    <name evidence="1" type="ORF">ETSY1_15100</name>
</gene>
<name>W4LPS5_ENTF1</name>
<accession>W4LPS5</accession>
<organism evidence="1 2">
    <name type="scientific">Entotheonella factor</name>
    <dbReference type="NCBI Taxonomy" id="1429438"/>
    <lineage>
        <taxon>Bacteria</taxon>
        <taxon>Pseudomonadati</taxon>
        <taxon>Nitrospinota/Tectimicrobiota group</taxon>
        <taxon>Candidatus Tectimicrobiota</taxon>
        <taxon>Candidatus Entotheonellia</taxon>
        <taxon>Candidatus Entotheonellales</taxon>
        <taxon>Candidatus Entotheonellaceae</taxon>
        <taxon>Candidatus Entotheonella</taxon>
    </lineage>
</organism>
<dbReference type="Proteomes" id="UP000019141">
    <property type="component" value="Unassembled WGS sequence"/>
</dbReference>
<dbReference type="HOGENOM" id="CLU_2477574_0_0_7"/>
<evidence type="ECO:0000313" key="2">
    <source>
        <dbReference type="Proteomes" id="UP000019141"/>
    </source>
</evidence>
<dbReference type="EMBL" id="AZHW01000449">
    <property type="protein sequence ID" value="ETW99416.1"/>
    <property type="molecule type" value="Genomic_DNA"/>
</dbReference>
<comment type="caution">
    <text evidence="1">The sequence shown here is derived from an EMBL/GenBank/DDBJ whole genome shotgun (WGS) entry which is preliminary data.</text>
</comment>
<keyword evidence="2" id="KW-1185">Reference proteome</keyword>
<proteinExistence type="predicted"/>